<accession>A0A1F6GDR9</accession>
<reference evidence="1 2" key="1">
    <citation type="journal article" date="2016" name="Nat. Commun.">
        <title>Thousands of microbial genomes shed light on interconnected biogeochemical processes in an aquifer system.</title>
        <authorList>
            <person name="Anantharaman K."/>
            <person name="Brown C.T."/>
            <person name="Hug L.A."/>
            <person name="Sharon I."/>
            <person name="Castelle C.J."/>
            <person name="Probst A.J."/>
            <person name="Thomas B.C."/>
            <person name="Singh A."/>
            <person name="Wilkins M.J."/>
            <person name="Karaoz U."/>
            <person name="Brodie E.L."/>
            <person name="Williams K.H."/>
            <person name="Hubbard S.S."/>
            <person name="Banfield J.F."/>
        </authorList>
    </citation>
    <scope>NUCLEOTIDE SEQUENCE [LARGE SCALE GENOMIC DNA]</scope>
</reference>
<dbReference type="EMBL" id="MFNE01000017">
    <property type="protein sequence ID" value="OGG96242.1"/>
    <property type="molecule type" value="Genomic_DNA"/>
</dbReference>
<dbReference type="STRING" id="1817772.A2527_04485"/>
<proteinExistence type="predicted"/>
<evidence type="ECO:0000313" key="1">
    <source>
        <dbReference type="EMBL" id="OGG96242.1"/>
    </source>
</evidence>
<dbReference type="Proteomes" id="UP000178449">
    <property type="component" value="Unassembled WGS sequence"/>
</dbReference>
<sequence>MAPIGIPYGRAKSSREEEYPGSIRSEGIALAYRGFITDRFYTALQALPLQQTFLDTNGEEIAQGKQLFMKLRFGLPYGGTLFMEPSLAFTYWPNNEGLPQSFQAKEDPWPNHFLFEPGLHVRMNF</sequence>
<evidence type="ECO:0000313" key="2">
    <source>
        <dbReference type="Proteomes" id="UP000178449"/>
    </source>
</evidence>
<organism evidence="1 2">
    <name type="scientific">Candidatus Lambdaproteobacteria bacterium RIFOXYD2_FULL_50_16</name>
    <dbReference type="NCBI Taxonomy" id="1817772"/>
    <lineage>
        <taxon>Bacteria</taxon>
        <taxon>Pseudomonadati</taxon>
        <taxon>Pseudomonadota</taxon>
        <taxon>Candidatus Lambdaproteobacteria</taxon>
    </lineage>
</organism>
<name>A0A1F6GDR9_9PROT</name>
<gene>
    <name evidence="1" type="ORF">A2527_04485</name>
</gene>
<comment type="caution">
    <text evidence="1">The sequence shown here is derived from an EMBL/GenBank/DDBJ whole genome shotgun (WGS) entry which is preliminary data.</text>
</comment>
<evidence type="ECO:0008006" key="3">
    <source>
        <dbReference type="Google" id="ProtNLM"/>
    </source>
</evidence>
<dbReference type="AlphaFoldDB" id="A0A1F6GDR9"/>
<protein>
    <recommendedName>
        <fullName evidence="3">TonB-dependent receptor-like beta-barrel domain-containing protein</fullName>
    </recommendedName>
</protein>